<sequence>MGKDQVTIIPDESSTEQYSSTDEQLLCGPEDCFTCCQKNTLNVPAFASYTTSTSHSSLGIGSMTSSKTSSIDPSLQLHHHHQLVSNGFSSIFSSNSSLTHKNDQCESGVQSDKNSTDSPALKSTDDDDDSEGDQLGKGFEWLDSMLGGEQEHCHKKCFYQLFQQHFQFMKHVHNHLMLNSDVYKCQQQQLQQELSTSKSLFALPKNAKSTCSSCQQHQQQQHLHHHQRGSSFKRGRCSSNDEVNISVSPSLARVTEKFIPTETAGGRFVAAAATESGSSLKTEEELEAHSKVAIVKPSLSSLQASDRNQLASNISRLAINEGKHPNRLYAIVEPRRGNPYSHHYEAANRRNLRMLNNHVSFQSDNQSHLTTANGYVTTHAPYSNGRRSLPNSFAPNMSSKASFRRLRKSFRRPRLSITKSHLFGHFSFSSRAEDPSISLLGIAQKALSMAHTLS</sequence>
<organism evidence="2 3">
    <name type="scientific">Cichlidogyrus casuarinus</name>
    <dbReference type="NCBI Taxonomy" id="1844966"/>
    <lineage>
        <taxon>Eukaryota</taxon>
        <taxon>Metazoa</taxon>
        <taxon>Spiralia</taxon>
        <taxon>Lophotrochozoa</taxon>
        <taxon>Platyhelminthes</taxon>
        <taxon>Monogenea</taxon>
        <taxon>Monopisthocotylea</taxon>
        <taxon>Dactylogyridea</taxon>
        <taxon>Ancyrocephalidae</taxon>
        <taxon>Cichlidogyrus</taxon>
    </lineage>
</organism>
<protein>
    <submittedName>
        <fullName evidence="2">Uncharacterized protein</fullName>
    </submittedName>
</protein>
<accession>A0ABD2PNS1</accession>
<dbReference type="Proteomes" id="UP001626550">
    <property type="component" value="Unassembled WGS sequence"/>
</dbReference>
<feature type="non-terminal residue" evidence="2">
    <location>
        <position position="454"/>
    </location>
</feature>
<feature type="compositionally biased region" description="Basic residues" evidence="1">
    <location>
        <begin position="222"/>
        <end position="236"/>
    </location>
</feature>
<reference evidence="2 3" key="1">
    <citation type="submission" date="2024-11" db="EMBL/GenBank/DDBJ databases">
        <title>Adaptive evolution of stress response genes in parasites aligns with host niche diversity.</title>
        <authorList>
            <person name="Hahn C."/>
            <person name="Resl P."/>
        </authorList>
    </citation>
    <scope>NUCLEOTIDE SEQUENCE [LARGE SCALE GENOMIC DNA]</scope>
    <source>
        <strain evidence="2">EGGRZ-B1_66</strain>
        <tissue evidence="2">Body</tissue>
    </source>
</reference>
<feature type="compositionally biased region" description="Polar residues" evidence="1">
    <location>
        <begin position="105"/>
        <end position="118"/>
    </location>
</feature>
<proteinExistence type="predicted"/>
<gene>
    <name evidence="2" type="ORF">Ciccas_013118</name>
</gene>
<name>A0ABD2PNS1_9PLAT</name>
<feature type="region of interest" description="Disordered" evidence="1">
    <location>
        <begin position="218"/>
        <end position="238"/>
    </location>
</feature>
<keyword evidence="3" id="KW-1185">Reference proteome</keyword>
<dbReference type="AlphaFoldDB" id="A0ABD2PNS1"/>
<feature type="region of interest" description="Disordered" evidence="1">
    <location>
        <begin position="99"/>
        <end position="135"/>
    </location>
</feature>
<dbReference type="EMBL" id="JBJKFK010005376">
    <property type="protein sequence ID" value="KAL3308352.1"/>
    <property type="molecule type" value="Genomic_DNA"/>
</dbReference>
<evidence type="ECO:0000313" key="3">
    <source>
        <dbReference type="Proteomes" id="UP001626550"/>
    </source>
</evidence>
<evidence type="ECO:0000256" key="1">
    <source>
        <dbReference type="SAM" id="MobiDB-lite"/>
    </source>
</evidence>
<comment type="caution">
    <text evidence="2">The sequence shown here is derived from an EMBL/GenBank/DDBJ whole genome shotgun (WGS) entry which is preliminary data.</text>
</comment>
<evidence type="ECO:0000313" key="2">
    <source>
        <dbReference type="EMBL" id="KAL3308352.1"/>
    </source>
</evidence>
<feature type="region of interest" description="Disordered" evidence="1">
    <location>
        <begin position="53"/>
        <end position="72"/>
    </location>
</feature>